<dbReference type="Proteomes" id="UP000251889">
    <property type="component" value="Unassembled WGS sequence"/>
</dbReference>
<reference evidence="3 4" key="1">
    <citation type="submission" date="2018-06" db="EMBL/GenBank/DDBJ databases">
        <title>Chryseolinea flavus sp. nov., a member of the phylum Bacteroidetes isolated from soil.</title>
        <authorList>
            <person name="Li Y."/>
            <person name="Wang J."/>
        </authorList>
    </citation>
    <scope>NUCLEOTIDE SEQUENCE [LARGE SCALE GENOMIC DNA]</scope>
    <source>
        <strain evidence="3 4">SDU1-6</strain>
    </source>
</reference>
<dbReference type="InterPro" id="IPR023393">
    <property type="entry name" value="START-like_dom_sf"/>
</dbReference>
<dbReference type="AlphaFoldDB" id="A0A364Y3L6"/>
<evidence type="ECO:0000313" key="4">
    <source>
        <dbReference type="Proteomes" id="UP000251889"/>
    </source>
</evidence>
<evidence type="ECO:0000313" key="3">
    <source>
        <dbReference type="EMBL" id="RAW00746.1"/>
    </source>
</evidence>
<dbReference type="OrthoDB" id="384974at2"/>
<comment type="caution">
    <text evidence="3">The sequence shown here is derived from an EMBL/GenBank/DDBJ whole genome shotgun (WGS) entry which is preliminary data.</text>
</comment>
<organism evidence="3 4">
    <name type="scientific">Pseudochryseolinea flava</name>
    <dbReference type="NCBI Taxonomy" id="2059302"/>
    <lineage>
        <taxon>Bacteria</taxon>
        <taxon>Pseudomonadati</taxon>
        <taxon>Bacteroidota</taxon>
        <taxon>Cytophagia</taxon>
        <taxon>Cytophagales</taxon>
        <taxon>Fulvivirgaceae</taxon>
        <taxon>Pseudochryseolinea</taxon>
    </lineage>
</organism>
<evidence type="ECO:0000259" key="2">
    <source>
        <dbReference type="Pfam" id="PF08327"/>
    </source>
</evidence>
<evidence type="ECO:0000256" key="1">
    <source>
        <dbReference type="ARBA" id="ARBA00006817"/>
    </source>
</evidence>
<sequence length="142" mass="16116">MESQRISVSATIHADKKTIWNYYTDPVHIVHWNFADPSWHCPAATNDIQVGGKFSARMEAKDGSFGFTFEGVYIEVEKSERLVYTMTDGRKATITFTGSHLDTTITITFDAELENPVDMQRDGWQAILNNFKTYVEANRSAI</sequence>
<accession>A0A364Y3L6</accession>
<dbReference type="EMBL" id="QMFY01000006">
    <property type="protein sequence ID" value="RAW00746.1"/>
    <property type="molecule type" value="Genomic_DNA"/>
</dbReference>
<gene>
    <name evidence="3" type="ORF">DQQ10_14300</name>
</gene>
<protein>
    <submittedName>
        <fullName evidence="3">Activator of HSP90 ATPase</fullName>
    </submittedName>
</protein>
<dbReference type="Gene3D" id="3.30.530.20">
    <property type="match status" value="1"/>
</dbReference>
<dbReference type="RefSeq" id="WP_112747547.1">
    <property type="nucleotide sequence ID" value="NZ_QMFY01000006.1"/>
</dbReference>
<dbReference type="CDD" id="cd08897">
    <property type="entry name" value="SRPBCC_CalC_Aha1-like_4"/>
    <property type="match status" value="1"/>
</dbReference>
<dbReference type="Pfam" id="PF08327">
    <property type="entry name" value="AHSA1"/>
    <property type="match status" value="1"/>
</dbReference>
<feature type="domain" description="Activator of Hsp90 ATPase homologue 1/2-like C-terminal" evidence="2">
    <location>
        <begin position="15"/>
        <end position="136"/>
    </location>
</feature>
<proteinExistence type="inferred from homology"/>
<keyword evidence="4" id="KW-1185">Reference proteome</keyword>
<name>A0A364Y3L6_9BACT</name>
<dbReference type="InterPro" id="IPR013538">
    <property type="entry name" value="ASHA1/2-like_C"/>
</dbReference>
<dbReference type="SUPFAM" id="SSF55961">
    <property type="entry name" value="Bet v1-like"/>
    <property type="match status" value="1"/>
</dbReference>
<comment type="similarity">
    <text evidence="1">Belongs to the AHA1 family.</text>
</comment>